<sequence length="51" mass="5512">MCNTMLGGATYADIDHMIKTVLLIKLTSTISLTEAELCHPNSSEFLSLVGQ</sequence>
<dbReference type="AlphaFoldDB" id="A0A0B7B1Q9"/>
<reference evidence="1" key="1">
    <citation type="submission" date="2014-12" db="EMBL/GenBank/DDBJ databases">
        <title>Insight into the proteome of Arion vulgaris.</title>
        <authorList>
            <person name="Aradska J."/>
            <person name="Bulat T."/>
            <person name="Smidak R."/>
            <person name="Sarate P."/>
            <person name="Gangsoo J."/>
            <person name="Sialana F."/>
            <person name="Bilban M."/>
            <person name="Lubec G."/>
        </authorList>
    </citation>
    <scope>NUCLEOTIDE SEQUENCE</scope>
    <source>
        <tissue evidence="1">Skin</tissue>
    </source>
</reference>
<gene>
    <name evidence="1" type="primary">ORF151453</name>
</gene>
<organism evidence="1">
    <name type="scientific">Arion vulgaris</name>
    <dbReference type="NCBI Taxonomy" id="1028688"/>
    <lineage>
        <taxon>Eukaryota</taxon>
        <taxon>Metazoa</taxon>
        <taxon>Spiralia</taxon>
        <taxon>Lophotrochozoa</taxon>
        <taxon>Mollusca</taxon>
        <taxon>Gastropoda</taxon>
        <taxon>Heterobranchia</taxon>
        <taxon>Euthyneura</taxon>
        <taxon>Panpulmonata</taxon>
        <taxon>Eupulmonata</taxon>
        <taxon>Stylommatophora</taxon>
        <taxon>Helicina</taxon>
        <taxon>Arionoidea</taxon>
        <taxon>Arionidae</taxon>
        <taxon>Arion</taxon>
    </lineage>
</organism>
<proteinExistence type="predicted"/>
<evidence type="ECO:0000313" key="1">
    <source>
        <dbReference type="EMBL" id="CEK86040.1"/>
    </source>
</evidence>
<accession>A0A0B7B1Q9</accession>
<feature type="non-terminal residue" evidence="1">
    <location>
        <position position="51"/>
    </location>
</feature>
<protein>
    <submittedName>
        <fullName evidence="1">Uncharacterized protein</fullName>
    </submittedName>
</protein>
<dbReference type="EMBL" id="HACG01039175">
    <property type="protein sequence ID" value="CEK86040.1"/>
    <property type="molecule type" value="Transcribed_RNA"/>
</dbReference>
<name>A0A0B7B1Q9_9EUPU</name>